<proteinExistence type="predicted"/>
<accession>A0ABN9RFZ7</accession>
<feature type="domain" description="Reverse transcriptase" evidence="1">
    <location>
        <begin position="170"/>
        <end position="278"/>
    </location>
</feature>
<organism evidence="2 3">
    <name type="scientific">Prorocentrum cordatum</name>
    <dbReference type="NCBI Taxonomy" id="2364126"/>
    <lineage>
        <taxon>Eukaryota</taxon>
        <taxon>Sar</taxon>
        <taxon>Alveolata</taxon>
        <taxon>Dinophyceae</taxon>
        <taxon>Prorocentrales</taxon>
        <taxon>Prorocentraceae</taxon>
        <taxon>Prorocentrum</taxon>
    </lineage>
</organism>
<dbReference type="PANTHER" id="PTHR47027:SF20">
    <property type="entry name" value="REVERSE TRANSCRIPTASE-LIKE PROTEIN WITH RNA-DIRECTED DNA POLYMERASE DOMAIN"/>
    <property type="match status" value="1"/>
</dbReference>
<dbReference type="InterPro" id="IPR000477">
    <property type="entry name" value="RT_dom"/>
</dbReference>
<dbReference type="PANTHER" id="PTHR47027">
    <property type="entry name" value="REVERSE TRANSCRIPTASE DOMAIN-CONTAINING PROTEIN"/>
    <property type="match status" value="1"/>
</dbReference>
<evidence type="ECO:0000313" key="2">
    <source>
        <dbReference type="EMBL" id="CAK0815476.1"/>
    </source>
</evidence>
<dbReference type="Proteomes" id="UP001189429">
    <property type="component" value="Unassembled WGS sequence"/>
</dbReference>
<comment type="caution">
    <text evidence="2">The sequence shown here is derived from an EMBL/GenBank/DDBJ whole genome shotgun (WGS) entry which is preliminary data.</text>
</comment>
<gene>
    <name evidence="2" type="ORF">PCOR1329_LOCUS18754</name>
</gene>
<keyword evidence="3" id="KW-1185">Reference proteome</keyword>
<protein>
    <recommendedName>
        <fullName evidence="1">Reverse transcriptase domain-containing protein</fullName>
    </recommendedName>
</protein>
<dbReference type="EMBL" id="CAUYUJ010005921">
    <property type="protein sequence ID" value="CAK0815476.1"/>
    <property type="molecule type" value="Genomic_DNA"/>
</dbReference>
<evidence type="ECO:0000313" key="3">
    <source>
        <dbReference type="Proteomes" id="UP001189429"/>
    </source>
</evidence>
<evidence type="ECO:0000259" key="1">
    <source>
        <dbReference type="Pfam" id="PF00078"/>
    </source>
</evidence>
<reference evidence="2" key="1">
    <citation type="submission" date="2023-10" db="EMBL/GenBank/DDBJ databases">
        <authorList>
            <person name="Chen Y."/>
            <person name="Shah S."/>
            <person name="Dougan E. K."/>
            <person name="Thang M."/>
            <person name="Chan C."/>
        </authorList>
    </citation>
    <scope>NUCLEOTIDE SEQUENCE [LARGE SCALE GENOMIC DNA]</scope>
</reference>
<feature type="non-terminal residue" evidence="2">
    <location>
        <position position="1"/>
    </location>
</feature>
<sequence>ETLLAVQAIPHQAWISGRTLGLIDSRSGARRNGNLLRERALNTEVKRSIKKDRDQWLTSLLEKGPWDQVKDLHKGVHHRQGRLKNMLGRFVSSEDQAETLAEYVEKVQWAVRPLEPVLADTCLGPELDVDLRDISESEVVKTAARLEIRRAAGSDDLPPAEFWKQASSNCPLSPYLFSMVMTVLITDAKELLKTSGTQLSTKTHANDILYADDTLLIDVDTGNVEKYIHCVRRAGSVYGLSFNWKKLELVSSTDVASITVPTGDEIKSKSKIVYLGCAITSDGTSGSELNRRIGAAREEFETLRRVWSHSGISRARKLEIFNACVVSKVLYSLHSLWLSKAEIRKIDGFQNSKPVFNL</sequence>
<dbReference type="Pfam" id="PF00078">
    <property type="entry name" value="RVT_1"/>
    <property type="match status" value="1"/>
</dbReference>
<name>A0ABN9RFZ7_9DINO</name>